<gene>
    <name evidence="3" type="ORF">OJ1125_C01.8</name>
    <name evidence="2" type="ORF">OSJNBb0011H15.34</name>
</gene>
<name>Q6Z3G3_ORYSJ</name>
<dbReference type="EMBL" id="AP004044">
    <property type="protein sequence ID" value="BAD33002.1"/>
    <property type="molecule type" value="Genomic_DNA"/>
</dbReference>
<accession>Q6Z3G3</accession>
<evidence type="ECO:0000313" key="3">
    <source>
        <dbReference type="EMBL" id="BAD33002.1"/>
    </source>
</evidence>
<dbReference type="EMBL" id="AP005251">
    <property type="protein sequence ID" value="BAD10219.1"/>
    <property type="molecule type" value="Genomic_DNA"/>
</dbReference>
<proteinExistence type="predicted"/>
<feature type="compositionally biased region" description="Basic and acidic residues" evidence="1">
    <location>
        <begin position="23"/>
        <end position="36"/>
    </location>
</feature>
<feature type="region of interest" description="Disordered" evidence="1">
    <location>
        <begin position="1"/>
        <end position="70"/>
    </location>
</feature>
<organism evidence="2 4">
    <name type="scientific">Oryza sativa subsp. japonica</name>
    <name type="common">Rice</name>
    <dbReference type="NCBI Taxonomy" id="39947"/>
    <lineage>
        <taxon>Eukaryota</taxon>
        <taxon>Viridiplantae</taxon>
        <taxon>Streptophyta</taxon>
        <taxon>Embryophyta</taxon>
        <taxon>Tracheophyta</taxon>
        <taxon>Spermatophyta</taxon>
        <taxon>Magnoliopsida</taxon>
        <taxon>Liliopsida</taxon>
        <taxon>Poales</taxon>
        <taxon>Poaceae</taxon>
        <taxon>BOP clade</taxon>
        <taxon>Oryzoideae</taxon>
        <taxon>Oryzeae</taxon>
        <taxon>Oryzinae</taxon>
        <taxon>Oryza</taxon>
        <taxon>Oryza sativa</taxon>
    </lineage>
</organism>
<reference evidence="4" key="3">
    <citation type="journal article" date="2005" name="Nature">
        <title>The map-based sequence of the rice genome.</title>
        <authorList>
            <consortium name="International rice genome sequencing project (IRGSP)"/>
            <person name="Matsumoto T."/>
            <person name="Wu J."/>
            <person name="Kanamori H."/>
            <person name="Katayose Y."/>
            <person name="Fujisawa M."/>
            <person name="Namiki N."/>
            <person name="Mizuno H."/>
            <person name="Yamamoto K."/>
            <person name="Antonio B.A."/>
            <person name="Baba T."/>
            <person name="Sakata K."/>
            <person name="Nagamura Y."/>
            <person name="Aoki H."/>
            <person name="Arikawa K."/>
            <person name="Arita K."/>
            <person name="Bito T."/>
            <person name="Chiden Y."/>
            <person name="Fujitsuka N."/>
            <person name="Fukunaka R."/>
            <person name="Hamada M."/>
            <person name="Harada C."/>
            <person name="Hayashi A."/>
            <person name="Hijishita S."/>
            <person name="Honda M."/>
            <person name="Hosokawa S."/>
            <person name="Ichikawa Y."/>
            <person name="Idonuma A."/>
            <person name="Iijima M."/>
            <person name="Ikeda M."/>
            <person name="Ikeno M."/>
            <person name="Ito K."/>
            <person name="Ito S."/>
            <person name="Ito T."/>
            <person name="Ito Y."/>
            <person name="Ito Y."/>
            <person name="Iwabuchi A."/>
            <person name="Kamiya K."/>
            <person name="Karasawa W."/>
            <person name="Kurita K."/>
            <person name="Katagiri S."/>
            <person name="Kikuta A."/>
            <person name="Kobayashi H."/>
            <person name="Kobayashi N."/>
            <person name="Machita K."/>
            <person name="Maehara T."/>
            <person name="Masukawa M."/>
            <person name="Mizubayashi T."/>
            <person name="Mukai Y."/>
            <person name="Nagasaki H."/>
            <person name="Nagata Y."/>
            <person name="Naito S."/>
            <person name="Nakashima M."/>
            <person name="Nakama Y."/>
            <person name="Nakamichi Y."/>
            <person name="Nakamura M."/>
            <person name="Meguro A."/>
            <person name="Negishi M."/>
            <person name="Ohta I."/>
            <person name="Ohta T."/>
            <person name="Okamoto M."/>
            <person name="Ono N."/>
            <person name="Saji S."/>
            <person name="Sakaguchi M."/>
            <person name="Sakai K."/>
            <person name="Shibata M."/>
            <person name="Shimokawa T."/>
            <person name="Song J."/>
            <person name="Takazaki Y."/>
            <person name="Terasawa K."/>
            <person name="Tsugane M."/>
            <person name="Tsuji K."/>
            <person name="Ueda S."/>
            <person name="Waki K."/>
            <person name="Yamagata H."/>
            <person name="Yamamoto M."/>
            <person name="Yamamoto S."/>
            <person name="Yamane H."/>
            <person name="Yoshiki S."/>
            <person name="Yoshihara R."/>
            <person name="Yukawa K."/>
            <person name="Zhong H."/>
            <person name="Yano M."/>
            <person name="Yuan Q."/>
            <person name="Ouyang S."/>
            <person name="Liu J."/>
            <person name="Jones K.M."/>
            <person name="Gansberger K."/>
            <person name="Moffat K."/>
            <person name="Hill J."/>
            <person name="Bera J."/>
            <person name="Fadrosh D."/>
            <person name="Jin S."/>
            <person name="Johri S."/>
            <person name="Kim M."/>
            <person name="Overton L."/>
            <person name="Reardon M."/>
            <person name="Tsitrin T."/>
            <person name="Vuong H."/>
            <person name="Weaver B."/>
            <person name="Ciecko A."/>
            <person name="Tallon L."/>
            <person name="Jackson J."/>
            <person name="Pai G."/>
            <person name="Aken S.V."/>
            <person name="Utterback T."/>
            <person name="Reidmuller S."/>
            <person name="Feldblyum T."/>
            <person name="Hsiao J."/>
            <person name="Zismann V."/>
            <person name="Iobst S."/>
            <person name="de Vazeille A.R."/>
            <person name="Buell C.R."/>
            <person name="Ying K."/>
            <person name="Li Y."/>
            <person name="Lu T."/>
            <person name="Huang Y."/>
            <person name="Zhao Q."/>
            <person name="Feng Q."/>
            <person name="Zhang L."/>
            <person name="Zhu J."/>
            <person name="Weng Q."/>
            <person name="Mu J."/>
            <person name="Lu Y."/>
            <person name="Fan D."/>
            <person name="Liu Y."/>
            <person name="Guan J."/>
            <person name="Zhang Y."/>
            <person name="Yu S."/>
            <person name="Liu X."/>
            <person name="Zhang Y."/>
            <person name="Hong G."/>
            <person name="Han B."/>
            <person name="Choisne N."/>
            <person name="Demange N."/>
            <person name="Orjeda G."/>
            <person name="Samain S."/>
            <person name="Cattolico L."/>
            <person name="Pelletier E."/>
            <person name="Couloux A."/>
            <person name="Segurens B."/>
            <person name="Wincker P."/>
            <person name="D'Hont A."/>
            <person name="Scarpelli C."/>
            <person name="Weissenbach J."/>
            <person name="Salanoubat M."/>
            <person name="Quetier F."/>
            <person name="Yu Y."/>
            <person name="Kim H.R."/>
            <person name="Rambo T."/>
            <person name="Currie J."/>
            <person name="Collura K."/>
            <person name="Luo M."/>
            <person name="Yang T."/>
            <person name="Ammiraju J.S.S."/>
            <person name="Engler F."/>
            <person name="Soderlund C."/>
            <person name="Wing R.A."/>
            <person name="Palmer L.E."/>
            <person name="de la Bastide M."/>
            <person name="Spiegel L."/>
            <person name="Nascimento L."/>
            <person name="Zutavern T."/>
            <person name="O'Shaughnessy A."/>
            <person name="Dike S."/>
            <person name="Dedhia N."/>
            <person name="Preston R."/>
            <person name="Balija V."/>
            <person name="McCombie W.R."/>
            <person name="Chow T."/>
            <person name="Chen H."/>
            <person name="Chung M."/>
            <person name="Chen C."/>
            <person name="Shaw J."/>
            <person name="Wu H."/>
            <person name="Hsiao K."/>
            <person name="Chao Y."/>
            <person name="Chu M."/>
            <person name="Cheng C."/>
            <person name="Hour A."/>
            <person name="Lee P."/>
            <person name="Lin S."/>
            <person name="Lin Y."/>
            <person name="Liou J."/>
            <person name="Liu S."/>
            <person name="Hsing Y."/>
            <person name="Raghuvanshi S."/>
            <person name="Mohanty A."/>
            <person name="Bharti A.K."/>
            <person name="Gaur A."/>
            <person name="Gupta V."/>
            <person name="Kumar D."/>
            <person name="Ravi V."/>
            <person name="Vij S."/>
            <person name="Kapur A."/>
            <person name="Khurana P."/>
            <person name="Khurana P."/>
            <person name="Khurana J.P."/>
            <person name="Tyagi A.K."/>
            <person name="Gaikwad K."/>
            <person name="Singh A."/>
            <person name="Dalal V."/>
            <person name="Srivastava S."/>
            <person name="Dixit A."/>
            <person name="Pal A.K."/>
            <person name="Ghazi I.A."/>
            <person name="Yadav M."/>
            <person name="Pandit A."/>
            <person name="Bhargava A."/>
            <person name="Sureshbabu K."/>
            <person name="Batra K."/>
            <person name="Sharma T.R."/>
            <person name="Mohapatra T."/>
            <person name="Singh N.K."/>
            <person name="Messing J."/>
            <person name="Nelson A.B."/>
            <person name="Fuks G."/>
            <person name="Kavchok S."/>
            <person name="Keizer G."/>
            <person name="Linton E."/>
            <person name="Llaca V."/>
            <person name="Song R."/>
            <person name="Tanyolac B."/>
            <person name="Young S."/>
            <person name="Ho-Il K."/>
            <person name="Hahn J.H."/>
            <person name="Sangsakoo G."/>
            <person name="Vanavichit A."/>
            <person name="de Mattos Luiz.A.T."/>
            <person name="Zimmer P.D."/>
            <person name="Malone G."/>
            <person name="Dellagostin O."/>
            <person name="de Oliveira A.C."/>
            <person name="Bevan M."/>
            <person name="Bancroft I."/>
            <person name="Minx P."/>
            <person name="Cordum H."/>
            <person name="Wilson R."/>
            <person name="Cheng Z."/>
            <person name="Jin W."/>
            <person name="Jiang J."/>
            <person name="Leong S.A."/>
            <person name="Iwama H."/>
            <person name="Gojobori T."/>
            <person name="Itoh T."/>
            <person name="Niimura Y."/>
            <person name="Fujii Y."/>
            <person name="Habara T."/>
            <person name="Sakai H."/>
            <person name="Sato Y."/>
            <person name="Wilson G."/>
            <person name="Kumar K."/>
            <person name="McCouch S."/>
            <person name="Juretic N."/>
            <person name="Hoen D."/>
            <person name="Wright S."/>
            <person name="Bruskiewich R."/>
            <person name="Bureau T."/>
            <person name="Miyao A."/>
            <person name="Hirochika H."/>
            <person name="Nishikawa T."/>
            <person name="Kadowaki K."/>
            <person name="Sugiura M."/>
            <person name="Burr B."/>
            <person name="Sasaki T."/>
        </authorList>
    </citation>
    <scope>NUCLEOTIDE SEQUENCE [LARGE SCALE GENOMIC DNA]</scope>
    <source>
        <strain evidence="4">cv. Nipponbare</strain>
    </source>
</reference>
<reference evidence="3" key="1">
    <citation type="submission" date="2001-08" db="EMBL/GenBank/DDBJ databases">
        <title>Oryza sativa nipponbare(GA3) genomic DNA, chromosome 8, BAC clone:OJ1125_C01.</title>
        <authorList>
            <person name="Sasaki T."/>
            <person name="Matsumoto T."/>
            <person name="Yamamoto K."/>
        </authorList>
    </citation>
    <scope>NUCLEOTIDE SEQUENCE</scope>
</reference>
<reference evidence="4" key="4">
    <citation type="journal article" date="2008" name="Nucleic Acids Res.">
        <title>The rice annotation project database (RAP-DB): 2008 update.</title>
        <authorList>
            <consortium name="The rice annotation project (RAP)"/>
        </authorList>
    </citation>
    <scope>GENOME REANNOTATION</scope>
    <source>
        <strain evidence="4">cv. Nipponbare</strain>
    </source>
</reference>
<protein>
    <submittedName>
        <fullName evidence="2">Uncharacterized protein</fullName>
    </submittedName>
</protein>
<evidence type="ECO:0000313" key="2">
    <source>
        <dbReference type="EMBL" id="BAD10219.1"/>
    </source>
</evidence>
<sequence>MNPLSTPLVPQSTCLRLTTRHHPPPEKKKRSEEMRRSPPAAGEAATTLPAATPALEGSPRQDRGGLHQFWRRYPTNPNSIAHGICGIFAMPCVPSRILRGHPVET</sequence>
<feature type="compositionally biased region" description="Polar residues" evidence="1">
    <location>
        <begin position="1"/>
        <end position="16"/>
    </location>
</feature>
<evidence type="ECO:0000256" key="1">
    <source>
        <dbReference type="SAM" id="MobiDB-lite"/>
    </source>
</evidence>
<feature type="compositionally biased region" description="Low complexity" evidence="1">
    <location>
        <begin position="38"/>
        <end position="57"/>
    </location>
</feature>
<dbReference type="AlphaFoldDB" id="Q6Z3G3"/>
<dbReference type="Proteomes" id="UP000000763">
    <property type="component" value="Chromosome 8"/>
</dbReference>
<reference evidence="2" key="2">
    <citation type="submission" date="2002-05" db="EMBL/GenBank/DDBJ databases">
        <title>Oryza sativa nipponbare(GA3) genomic DNA, chromosome 8, BAC clone:OSJNBb0011H15.</title>
        <authorList>
            <person name="Sasaki T."/>
            <person name="Matsumoto T."/>
            <person name="Katayose Y."/>
        </authorList>
    </citation>
    <scope>NUCLEOTIDE SEQUENCE</scope>
</reference>
<evidence type="ECO:0000313" key="4">
    <source>
        <dbReference type="Proteomes" id="UP000000763"/>
    </source>
</evidence>